<dbReference type="NCBIfam" id="NF006999">
    <property type="entry name" value="PRK09462.1"/>
    <property type="match status" value="1"/>
</dbReference>
<keyword evidence="7 12" id="KW-0479">Metal-binding</keyword>
<evidence type="ECO:0000313" key="14">
    <source>
        <dbReference type="Proteomes" id="UP001628193"/>
    </source>
</evidence>
<dbReference type="SUPFAM" id="SSF46785">
    <property type="entry name" value="Winged helix' DNA-binding domain"/>
    <property type="match status" value="1"/>
</dbReference>
<comment type="subcellular location">
    <subcellularLocation>
        <location evidence="1 12">Cytoplasm</location>
    </subcellularLocation>
</comment>
<dbReference type="InterPro" id="IPR002481">
    <property type="entry name" value="FUR"/>
</dbReference>
<evidence type="ECO:0000256" key="2">
    <source>
        <dbReference type="ARBA" id="ARBA00007957"/>
    </source>
</evidence>
<dbReference type="EMBL" id="BAAFGK010000004">
    <property type="protein sequence ID" value="GAB0058397.1"/>
    <property type="molecule type" value="Genomic_DNA"/>
</dbReference>
<evidence type="ECO:0000256" key="11">
    <source>
        <dbReference type="ARBA" id="ARBA00023163"/>
    </source>
</evidence>
<evidence type="ECO:0000256" key="10">
    <source>
        <dbReference type="ARBA" id="ARBA00023125"/>
    </source>
</evidence>
<evidence type="ECO:0000256" key="6">
    <source>
        <dbReference type="ARBA" id="ARBA00022491"/>
    </source>
</evidence>
<keyword evidence="14" id="KW-1185">Reference proteome</keyword>
<dbReference type="InterPro" id="IPR036388">
    <property type="entry name" value="WH-like_DNA-bd_sf"/>
</dbReference>
<comment type="caution">
    <text evidence="13">The sequence shown here is derived from an EMBL/GenBank/DDBJ whole genome shotgun (WGS) entry which is preliminary data.</text>
</comment>
<dbReference type="CDD" id="cd07153">
    <property type="entry name" value="Fur_like"/>
    <property type="match status" value="1"/>
</dbReference>
<dbReference type="Pfam" id="PF01475">
    <property type="entry name" value="FUR"/>
    <property type="match status" value="1"/>
</dbReference>
<proteinExistence type="inferred from homology"/>
<dbReference type="InterPro" id="IPR036390">
    <property type="entry name" value="WH_DNA-bd_sf"/>
</dbReference>
<gene>
    <name evidence="12 13" type="primary">fur</name>
    <name evidence="13" type="ORF">SIID45300_02746</name>
</gene>
<evidence type="ECO:0000256" key="3">
    <source>
        <dbReference type="ARBA" id="ARBA00011738"/>
    </source>
</evidence>
<organism evidence="13 14">
    <name type="scientific">Candidatus Magnetaquiglobus chichijimensis</name>
    <dbReference type="NCBI Taxonomy" id="3141448"/>
    <lineage>
        <taxon>Bacteria</taxon>
        <taxon>Pseudomonadati</taxon>
        <taxon>Pseudomonadota</taxon>
        <taxon>Magnetococcia</taxon>
        <taxon>Magnetococcales</taxon>
        <taxon>Candidatus Magnetaquicoccaceae</taxon>
        <taxon>Candidatus Magnetaquiglobus</taxon>
    </lineage>
</organism>
<dbReference type="RefSeq" id="WP_420906069.1">
    <property type="nucleotide sequence ID" value="NZ_BAAFGK010000004.1"/>
</dbReference>
<dbReference type="PANTHER" id="PTHR33202:SF2">
    <property type="entry name" value="FERRIC UPTAKE REGULATION PROTEIN"/>
    <property type="match status" value="1"/>
</dbReference>
<keyword evidence="10 12" id="KW-0238">DNA-binding</keyword>
<accession>A0ABQ0CBY7</accession>
<sequence>MDMNRDLKNAGLKATAPRMKVLRLFVSDAGQHMSAEDVYRKLMSDGEEIGLATIYRVLTQFEHAGLLMRSHFESGKAIYEFNQGEHHDHLVCMQCGRVEEFVDATIEKRQKEIAEARGFAVQDHSLSLYVNCQNAVCPHRPH</sequence>
<dbReference type="Gene3D" id="1.10.10.10">
    <property type="entry name" value="Winged helix-like DNA-binding domain superfamily/Winged helix DNA-binding domain"/>
    <property type="match status" value="1"/>
</dbReference>
<dbReference type="Gene3D" id="3.30.1490.190">
    <property type="match status" value="1"/>
</dbReference>
<keyword evidence="5 12" id="KW-0963">Cytoplasm</keyword>
<evidence type="ECO:0000256" key="4">
    <source>
        <dbReference type="ARBA" id="ARBA00020910"/>
    </source>
</evidence>
<dbReference type="InterPro" id="IPR043135">
    <property type="entry name" value="Fur_C"/>
</dbReference>
<evidence type="ECO:0000256" key="7">
    <source>
        <dbReference type="ARBA" id="ARBA00022723"/>
    </source>
</evidence>
<keyword evidence="12" id="KW-0408">Iron</keyword>
<evidence type="ECO:0000256" key="9">
    <source>
        <dbReference type="ARBA" id="ARBA00023015"/>
    </source>
</evidence>
<comment type="similarity">
    <text evidence="2 12">Belongs to the Fur family.</text>
</comment>
<name>A0ABQ0CBY7_9PROT</name>
<dbReference type="Proteomes" id="UP001628193">
    <property type="component" value="Unassembled WGS sequence"/>
</dbReference>
<evidence type="ECO:0000256" key="12">
    <source>
        <dbReference type="RuleBase" id="RU364037"/>
    </source>
</evidence>
<protein>
    <recommendedName>
        <fullName evidence="4 12">Ferric uptake regulation protein</fullName>
    </recommendedName>
</protein>
<dbReference type="PANTHER" id="PTHR33202">
    <property type="entry name" value="ZINC UPTAKE REGULATION PROTEIN"/>
    <property type="match status" value="1"/>
</dbReference>
<keyword evidence="6 12" id="KW-0678">Repressor</keyword>
<keyword evidence="8 12" id="KW-0862">Zinc</keyword>
<reference evidence="13 14" key="1">
    <citation type="submission" date="2024-09" db="EMBL/GenBank/DDBJ databases">
        <title>Draft genome sequence of Candidatus Magnetaquicoccaceae bacterium FCR-1.</title>
        <authorList>
            <person name="Shimoshige H."/>
            <person name="Shimamura S."/>
            <person name="Taoka A."/>
            <person name="Kobayashi H."/>
            <person name="Maekawa T."/>
        </authorList>
    </citation>
    <scope>NUCLEOTIDE SEQUENCE [LARGE SCALE GENOMIC DNA]</scope>
    <source>
        <strain evidence="13 14">FCR-1</strain>
    </source>
</reference>
<evidence type="ECO:0000256" key="8">
    <source>
        <dbReference type="ARBA" id="ARBA00022833"/>
    </source>
</evidence>
<keyword evidence="11 12" id="KW-0804">Transcription</keyword>
<evidence type="ECO:0000256" key="1">
    <source>
        <dbReference type="ARBA" id="ARBA00004496"/>
    </source>
</evidence>
<keyword evidence="9 12" id="KW-0805">Transcription regulation</keyword>
<evidence type="ECO:0000256" key="5">
    <source>
        <dbReference type="ARBA" id="ARBA00022490"/>
    </source>
</evidence>
<evidence type="ECO:0000313" key="13">
    <source>
        <dbReference type="EMBL" id="GAB0058397.1"/>
    </source>
</evidence>
<comment type="subunit">
    <text evidence="3 12">Homodimer.</text>
</comment>